<dbReference type="Gene3D" id="3.40.50.300">
    <property type="entry name" value="P-loop containing nucleotide triphosphate hydrolases"/>
    <property type="match status" value="1"/>
</dbReference>
<reference evidence="1 2" key="1">
    <citation type="submission" date="2020-04" db="EMBL/GenBank/DDBJ databases">
        <authorList>
            <person name="De Canck E."/>
        </authorList>
    </citation>
    <scope>NUCLEOTIDE SEQUENCE [LARGE SCALE GENOMIC DNA]</scope>
    <source>
        <strain evidence="1 2">LMG 28614</strain>
    </source>
</reference>
<sequence length="822" mass="92762">MYKIYEAQLHEATFSQSDSQKLSYLSSVMRSLLQSLALSTFEIALRMTPAKDDNTVIRGLLDRFAQPADGLPLEALDVLIPIVRSNVAKTYMVGWFEKSAHSDHPIVSQLLEWIEFRNRKPAHGVLDAKTTAHWADRLDKLIRCVLTAFSSALPKVQHDGTPTLDVAGSPLPLSTLLVVSGHAIVISKVVSRKGIWKIHGQLLSWTDAREITLDLGSANIFAVDDTPVEKFRLAELTVSEKSTSIFHNVPVRQTDTFVGRKKELDKLEKWIEDVVDSRMCLVHGDGGFGKTTLALQFFNNLIEGKLADSVTLPSVICFYTAKKTRWTDDGLVHFKGISDAMEDGVRELLYLFYPVLGKEWYKASGDALIDKIEGEFVRQGFSRNDVLLIIDNTETLATSQLDAEELGDFLTMVGKKLGRVVITSRRRELLNATPISVSSLSEDEALLLVQRLGSEYKAQAILQAGEPRLRAACKQLMYKPLLIDTLVRYIARSSTGLQNGLDQILKKTNDQLLEFLYEDAWVRMNELVREVFMVLVSLASPINGKCIGDACTEVGVQHTEFQGSLDETYFASVIDHGETYDLEIVDLAKEFFRQKKHRAPEATRERLDNIAFMVDKLETDRRKIEMQYKQDRVADGFRSEFAKAAKIAGMKHDYKTAGENFELALLDEPFNASLRERYASFLFRTLNRSQVARDHALEATRLDPQNGDAWLTFGLIEYKLRNLIGGDEAVDKAAQNGKSESLCLLQKAIARYHHVRREPYSKAAMRMLKEAETMIERGIRLADPKDFYYRKNVQTSDKYLGLIQSLISQINRRTITSENAPT</sequence>
<evidence type="ECO:0000313" key="2">
    <source>
        <dbReference type="Proteomes" id="UP000494365"/>
    </source>
</evidence>
<dbReference type="InterPro" id="IPR011990">
    <property type="entry name" value="TPR-like_helical_dom_sf"/>
</dbReference>
<dbReference type="Proteomes" id="UP000494365">
    <property type="component" value="Unassembled WGS sequence"/>
</dbReference>
<proteinExistence type="predicted"/>
<dbReference type="EMBL" id="CADIKK010000101">
    <property type="protein sequence ID" value="CAB3810210.1"/>
    <property type="molecule type" value="Genomic_DNA"/>
</dbReference>
<dbReference type="SUPFAM" id="SSF48452">
    <property type="entry name" value="TPR-like"/>
    <property type="match status" value="1"/>
</dbReference>
<protein>
    <recommendedName>
        <fullName evidence="3">NB-ARC domain-containing protein</fullName>
    </recommendedName>
</protein>
<dbReference type="Gene3D" id="1.25.40.10">
    <property type="entry name" value="Tetratricopeptide repeat domain"/>
    <property type="match status" value="1"/>
</dbReference>
<gene>
    <name evidence="1" type="ORF">LMG28614_07229</name>
</gene>
<name>A0A6S7D830_9BURK</name>
<organism evidence="1 2">
    <name type="scientific">Paraburkholderia ultramafica</name>
    <dbReference type="NCBI Taxonomy" id="1544867"/>
    <lineage>
        <taxon>Bacteria</taxon>
        <taxon>Pseudomonadati</taxon>
        <taxon>Pseudomonadota</taxon>
        <taxon>Betaproteobacteria</taxon>
        <taxon>Burkholderiales</taxon>
        <taxon>Burkholderiaceae</taxon>
        <taxon>Paraburkholderia</taxon>
    </lineage>
</organism>
<dbReference type="AlphaFoldDB" id="A0A6S7D830"/>
<accession>A0A6S7D830</accession>
<dbReference type="RefSeq" id="WP_175154026.1">
    <property type="nucleotide sequence ID" value="NZ_CADIKK010000101.1"/>
</dbReference>
<dbReference type="InterPro" id="IPR027417">
    <property type="entry name" value="P-loop_NTPase"/>
</dbReference>
<evidence type="ECO:0008006" key="3">
    <source>
        <dbReference type="Google" id="ProtNLM"/>
    </source>
</evidence>
<dbReference type="SUPFAM" id="SSF52540">
    <property type="entry name" value="P-loop containing nucleoside triphosphate hydrolases"/>
    <property type="match status" value="1"/>
</dbReference>
<keyword evidence="2" id="KW-1185">Reference proteome</keyword>
<evidence type="ECO:0000313" key="1">
    <source>
        <dbReference type="EMBL" id="CAB3810210.1"/>
    </source>
</evidence>